<reference evidence="1" key="1">
    <citation type="submission" date="2022-08" db="EMBL/GenBank/DDBJ databases">
        <title>Genome sequencing of Pelomonas sp. UHG3.</title>
        <authorList>
            <person name="So Y."/>
        </authorList>
    </citation>
    <scope>NUCLEOTIDE SEQUENCE</scope>
    <source>
        <strain evidence="1">UHG3</strain>
    </source>
</reference>
<dbReference type="Proteomes" id="UP001076464">
    <property type="component" value="Unassembled WGS sequence"/>
</dbReference>
<sequence>MQLPNTWPWQTPALATARVGAAFVPTIDDVGRLVKTLQAKVSEPVALERRSALRKHHTHVLLLTIVYQGLCTAMRALRSPVALLRAVEQSDRVRAKAGLPPTDDVFVGLADKESFYNQRARLVAVPPLLVRQLRILQSHQIALVTRLTRYEQWQSAPARVRTMFRLDESDVPVEVSVAWVEKELADLGFPWPANFARAFLRTHLLERGCAAADLDAMLGHRDAGGGAVGLHSTFDFDSSLRRLQAALAALHADIGLKVMPSALVKDKIPLSGDVLLAPMHRAGPVGRGRSDRPRQQGRLERLPAFWQSIHERATDDDRRQVPTLYRLLRSWARHGNVLARLLCAADPESFATEWGLVGNAIRSKPKAGDEDDTLETAGSLTAGAANIIHRLTLQAENDSRARFHMAASWFRLLVRARNMLRTRGIEVPEFPVVATVRPPSSPFVETSVLAVPLVDGWRTALLNWTNRALSQARDWRASESKHAEDGSLGKAAMPMPAPPSELAAEGWATALVMSAVLNGMLLDLTQLIMLLRRFSTPGGRDLPVSGPYRRAHLDFHVAAGGSMDRQTHRWWFDPLSELIWLNAPPMPRELRLGDLHRWLRRIALMAFEGSVAMPFEPQSFSDLIRCAEVWWLTRASRTVVASQRRQIDASSILTDRWARLVGARRLAAPACHDSQANAQLASGRTELEDAAPGSGKRRRRRSAAISTDSPLSALALVRSARDPAVDQSSAWDPEPGDAELLATLSVAHPWIERVARSLMAVAETAPPWDLGGLRELPGSTDAVRINTLVDFAMWLANPAGGGFTGPPLVRTFTAAAQSLAVHGELGEDSGPLQLEVIARILREIDDLPMSAGSTPRSVRQAMRKLAEFLQFEVEVLELLDADERAELDGDEQQSHADACVISFEEYAQIQRALDEGLYAGLARGDRTLGRLLLTLCFRLALRPGEAYGLRLRDVQADAVYVLPYGHHQLKSSNARRRIPLDLLMPGDERERLQRFVRTRLDRGASPDDLLLSQPASGPAHRQRVDRWVHRVMRDVTLDPSVRLYHARHSLSTWSDLALRAVDHPEVLRFFADLPQTSAFLGQGNQLAASLFGSIQAALGRTSFALARLVGHVGPAVTHMHYIHGDDLVRAAVVEREAGRLDKTTWMQLTGLARSTTFALLKGGGFHGLMDHARRAAGWRTQAIPLLGAKPVGSSGGGLEEAAAAATAGQIGPKVEASTPPTRSASTGPSSSEWIAISRVCEISAIVATGKRTAEQAAALFGLETPRVEALMTSLKRWLPEVAQPGKRATEEATKGLVTLALSAETSMAVQRAEVAARARALHDPVSLRSDLEFLIACYDRRDRDFHVRDSESLRRLVYAASALGFQPASTQLIVRALDPSKEEPRLPSWTRTGDLGPFDSCQIRCVGVRSAAKADSYAKWLGLMPVTAAQEGCGSAFATFAALAITSLV</sequence>
<protein>
    <submittedName>
        <fullName evidence="1">Uncharacterized protein</fullName>
    </submittedName>
</protein>
<gene>
    <name evidence="1" type="ORF">NYO99_18090</name>
</gene>
<dbReference type="EMBL" id="JAPPUY010000005">
    <property type="protein sequence ID" value="MCY4746890.1"/>
    <property type="molecule type" value="Genomic_DNA"/>
</dbReference>
<accession>A0ACC6CER6</accession>
<organism evidence="1 2">
    <name type="scientific">Roseateles hydrophilus</name>
    <dbReference type="NCBI Taxonomy" id="2975054"/>
    <lineage>
        <taxon>Bacteria</taxon>
        <taxon>Pseudomonadati</taxon>
        <taxon>Pseudomonadota</taxon>
        <taxon>Betaproteobacteria</taxon>
        <taxon>Burkholderiales</taxon>
        <taxon>Sphaerotilaceae</taxon>
        <taxon>Roseateles</taxon>
    </lineage>
</organism>
<name>A0ACC6CER6_9BURK</name>
<evidence type="ECO:0000313" key="1">
    <source>
        <dbReference type="EMBL" id="MCY4746890.1"/>
    </source>
</evidence>
<keyword evidence="2" id="KW-1185">Reference proteome</keyword>
<comment type="caution">
    <text evidence="1">The sequence shown here is derived from an EMBL/GenBank/DDBJ whole genome shotgun (WGS) entry which is preliminary data.</text>
</comment>
<evidence type="ECO:0000313" key="2">
    <source>
        <dbReference type="Proteomes" id="UP001076464"/>
    </source>
</evidence>
<proteinExistence type="predicted"/>